<dbReference type="Proteomes" id="UP001247805">
    <property type="component" value="Unassembled WGS sequence"/>
</dbReference>
<reference evidence="1 2" key="1">
    <citation type="submission" date="2023-10" db="EMBL/GenBank/DDBJ databases">
        <title>Glaciecola aquimarina strain GGW-M5 nov., isolated from a coastal seawater.</title>
        <authorList>
            <person name="Bayburt H."/>
            <person name="Kim J.M."/>
            <person name="Choi B.J."/>
            <person name="Jeon C.O."/>
        </authorList>
    </citation>
    <scope>NUCLEOTIDE SEQUENCE [LARGE SCALE GENOMIC DNA]</scope>
    <source>
        <strain evidence="1 2">KCTC 32108</strain>
    </source>
</reference>
<accession>A0ABU3SWK7</accession>
<dbReference type="Pfam" id="PF07209">
    <property type="entry name" value="DUF1415"/>
    <property type="match status" value="1"/>
</dbReference>
<comment type="caution">
    <text evidence="1">The sequence shown here is derived from an EMBL/GenBank/DDBJ whole genome shotgun (WGS) entry which is preliminary data.</text>
</comment>
<sequence length="186" mass="21193">MTTDLVTNDQHIIDSVKDWIDNVVIGLNFCPFAKKEMQQETVSYLVSHNLNINESLEQLIEQLCVLDQHTEIQTSLLIFSKGFIAFEEYLELVEYASGIIEQGGYSGIYQLATFHPDYCFAGEAQDDPANYTNRSPYPILHILRESSIEQVLKRYPDPQNIPDNNIAKARAMGSEKLKSMLQKKTT</sequence>
<evidence type="ECO:0000313" key="1">
    <source>
        <dbReference type="EMBL" id="MDU0354396.1"/>
    </source>
</evidence>
<proteinExistence type="predicted"/>
<evidence type="ECO:0000313" key="2">
    <source>
        <dbReference type="Proteomes" id="UP001247805"/>
    </source>
</evidence>
<gene>
    <name evidence="1" type="ORF">RS130_11030</name>
</gene>
<name>A0ABU3SWK7_9ALTE</name>
<organism evidence="1 2">
    <name type="scientific">Paraglaciecola aquimarina</name>
    <dbReference type="NCBI Taxonomy" id="1235557"/>
    <lineage>
        <taxon>Bacteria</taxon>
        <taxon>Pseudomonadati</taxon>
        <taxon>Pseudomonadota</taxon>
        <taxon>Gammaproteobacteria</taxon>
        <taxon>Alteromonadales</taxon>
        <taxon>Alteromonadaceae</taxon>
        <taxon>Paraglaciecola</taxon>
    </lineage>
</organism>
<protein>
    <submittedName>
        <fullName evidence="1">DUF1415 domain-containing protein</fullName>
    </submittedName>
</protein>
<dbReference type="InterPro" id="IPR009858">
    <property type="entry name" value="DUF1415"/>
</dbReference>
<dbReference type="EMBL" id="JAWDIO010000002">
    <property type="protein sequence ID" value="MDU0354396.1"/>
    <property type="molecule type" value="Genomic_DNA"/>
</dbReference>
<keyword evidence="2" id="KW-1185">Reference proteome</keyword>
<dbReference type="RefSeq" id="WP_316025999.1">
    <property type="nucleotide sequence ID" value="NZ_JAWDIO010000002.1"/>
</dbReference>